<keyword evidence="1" id="KW-0472">Membrane</keyword>
<evidence type="ECO:0000256" key="1">
    <source>
        <dbReference type="SAM" id="Phobius"/>
    </source>
</evidence>
<evidence type="ECO:0000313" key="3">
    <source>
        <dbReference type="Proteomes" id="UP000236248"/>
    </source>
</evidence>
<organism evidence="2 3">
    <name type="scientific">Candidatus Nitrosocaldus cavascurensis</name>
    <dbReference type="NCBI Taxonomy" id="2058097"/>
    <lineage>
        <taxon>Archaea</taxon>
        <taxon>Nitrososphaerota</taxon>
        <taxon>Nitrososphaeria</taxon>
        <taxon>Candidatus Nitrosocaldales</taxon>
        <taxon>Candidatus Nitrosocaldaceae</taxon>
        <taxon>Candidatus Nitrosocaldus</taxon>
    </lineage>
</organism>
<sequence>MLIWMAVSAAVSFILIRLFGLIIGLVLSFAIFILLNILVNRRMLNYGRGSFSVGITYRCINCGYRFKGGSCPRCGSKMKQAEF</sequence>
<gene>
    <name evidence="2" type="ORF">NCAV_0527</name>
</gene>
<keyword evidence="1" id="KW-1133">Transmembrane helix</keyword>
<accession>A0A2K5APZ9</accession>
<keyword evidence="3" id="KW-1185">Reference proteome</keyword>
<proteinExistence type="predicted"/>
<keyword evidence="1" id="KW-0812">Transmembrane</keyword>
<name>A0A2K5APZ9_9ARCH</name>
<dbReference type="AlphaFoldDB" id="A0A2K5APZ9"/>
<dbReference type="KEGG" id="ncv:NCAV_0527"/>
<dbReference type="Proteomes" id="UP000236248">
    <property type="component" value="Chromosome NCAV"/>
</dbReference>
<reference evidence="3" key="1">
    <citation type="submission" date="2018-01" db="EMBL/GenBank/DDBJ databases">
        <authorList>
            <person name="Kerou L M."/>
        </authorList>
    </citation>
    <scope>NUCLEOTIDE SEQUENCE [LARGE SCALE GENOMIC DNA]</scope>
    <source>
        <strain evidence="3">SCU2</strain>
    </source>
</reference>
<dbReference type="EMBL" id="LT981265">
    <property type="protein sequence ID" value="SPC33720.1"/>
    <property type="molecule type" value="Genomic_DNA"/>
</dbReference>
<protein>
    <submittedName>
        <fullName evidence="2">Uncharacterized protein</fullName>
    </submittedName>
</protein>
<feature type="transmembrane region" description="Helical" evidence="1">
    <location>
        <begin position="6"/>
        <end position="39"/>
    </location>
</feature>
<evidence type="ECO:0000313" key="2">
    <source>
        <dbReference type="EMBL" id="SPC33720.1"/>
    </source>
</evidence>